<accession>A0AAD8LMJ1</accession>
<evidence type="ECO:0000313" key="1">
    <source>
        <dbReference type="EMBL" id="KAK1440125.1"/>
    </source>
</evidence>
<name>A0AAD8LMJ1_TARER</name>
<organism evidence="1 2">
    <name type="scientific">Tagetes erecta</name>
    <name type="common">African marigold</name>
    <dbReference type="NCBI Taxonomy" id="13708"/>
    <lineage>
        <taxon>Eukaryota</taxon>
        <taxon>Viridiplantae</taxon>
        <taxon>Streptophyta</taxon>
        <taxon>Embryophyta</taxon>
        <taxon>Tracheophyta</taxon>
        <taxon>Spermatophyta</taxon>
        <taxon>Magnoliopsida</taxon>
        <taxon>eudicotyledons</taxon>
        <taxon>Gunneridae</taxon>
        <taxon>Pentapetalae</taxon>
        <taxon>asterids</taxon>
        <taxon>campanulids</taxon>
        <taxon>Asterales</taxon>
        <taxon>Asteraceae</taxon>
        <taxon>Asteroideae</taxon>
        <taxon>Heliantheae alliance</taxon>
        <taxon>Tageteae</taxon>
        <taxon>Tagetes</taxon>
    </lineage>
</organism>
<dbReference type="AlphaFoldDB" id="A0AAD8LMJ1"/>
<evidence type="ECO:0000313" key="2">
    <source>
        <dbReference type="Proteomes" id="UP001229421"/>
    </source>
</evidence>
<reference evidence="1" key="1">
    <citation type="journal article" date="2023" name="bioRxiv">
        <title>Improved chromosome-level genome assembly for marigold (Tagetes erecta).</title>
        <authorList>
            <person name="Jiang F."/>
            <person name="Yuan L."/>
            <person name="Wang S."/>
            <person name="Wang H."/>
            <person name="Xu D."/>
            <person name="Wang A."/>
            <person name="Fan W."/>
        </authorList>
    </citation>
    <scope>NUCLEOTIDE SEQUENCE</scope>
    <source>
        <strain evidence="1">WSJ</strain>
        <tissue evidence="1">Leaf</tissue>
    </source>
</reference>
<sequence>MGSHRSRIHPEEFTPLTLVVLKVYCYEIIHDTWVIRRSLYIVKAEALRAAAAIASPPLNFVLQDFVRRY</sequence>
<protein>
    <submittedName>
        <fullName evidence="1">Uncharacterized protein</fullName>
    </submittedName>
</protein>
<comment type="caution">
    <text evidence="1">The sequence shown here is derived from an EMBL/GenBank/DDBJ whole genome shotgun (WGS) entry which is preliminary data.</text>
</comment>
<gene>
    <name evidence="1" type="ORF">QVD17_05950</name>
</gene>
<dbReference type="EMBL" id="JAUHHV010000001">
    <property type="protein sequence ID" value="KAK1440125.1"/>
    <property type="molecule type" value="Genomic_DNA"/>
</dbReference>
<dbReference type="Proteomes" id="UP001229421">
    <property type="component" value="Unassembled WGS sequence"/>
</dbReference>
<keyword evidence="2" id="KW-1185">Reference proteome</keyword>
<proteinExistence type="predicted"/>